<reference evidence="5 6" key="1">
    <citation type="submission" date="2018-03" db="EMBL/GenBank/DDBJ databases">
        <title>Genomic Encyclopedia of Archaeal and Bacterial Type Strains, Phase II (KMG-II): from individual species to whole genera.</title>
        <authorList>
            <person name="Goeker M."/>
        </authorList>
    </citation>
    <scope>NUCLEOTIDE SEQUENCE [LARGE SCALE GENOMIC DNA]</scope>
    <source>
        <strain evidence="5 6">DSM 100212</strain>
    </source>
</reference>
<sequence length="314" mass="35561">MDSAPYLSRPPRPVVSVVMPVYNGADTVCEAAQSILDDGFGDIELLVVNDGSSDDSADRLRRMRDPRLKLIDLPQNVGLPKALNAGLEAAQGRYVARMDADDISMPGRFAAQLYAFRNEPRLVLCGTNVRILQDGGQADERMHDCPSDPEDVRQELWFRTPMLHPTIMIDRSRIPEHAIYYLDTLRVRQDQELFLRLLEFGEARNLSETYVIYRRHEGAVTISKADLQRACRKEVIGKALTQRGIIYTRDELEAHSTLCPLLPGEVPKYDLSPDQIAAWSDRLYDHRRRLGVRDDTRWQARLDALMGRCVAGSA</sequence>
<dbReference type="Proteomes" id="UP000238392">
    <property type="component" value="Unassembled WGS sequence"/>
</dbReference>
<dbReference type="InterPro" id="IPR001173">
    <property type="entry name" value="Glyco_trans_2-like"/>
</dbReference>
<keyword evidence="3 5" id="KW-0808">Transferase</keyword>
<dbReference type="GO" id="GO:0016757">
    <property type="term" value="F:glycosyltransferase activity"/>
    <property type="evidence" value="ECO:0007669"/>
    <property type="project" value="UniProtKB-KW"/>
</dbReference>
<evidence type="ECO:0000313" key="5">
    <source>
        <dbReference type="EMBL" id="PRY85232.1"/>
    </source>
</evidence>
<comment type="caution">
    <text evidence="5">The sequence shown here is derived from an EMBL/GenBank/DDBJ whole genome shotgun (WGS) entry which is preliminary data.</text>
</comment>
<name>A0A2T0WEY0_9RHOB</name>
<evidence type="ECO:0000313" key="6">
    <source>
        <dbReference type="Proteomes" id="UP000238392"/>
    </source>
</evidence>
<protein>
    <submittedName>
        <fullName evidence="5">Glycosyl transferase family 2</fullName>
    </submittedName>
</protein>
<dbReference type="Pfam" id="PF00535">
    <property type="entry name" value="Glycos_transf_2"/>
    <property type="match status" value="1"/>
</dbReference>
<dbReference type="RefSeq" id="WP_170108101.1">
    <property type="nucleotide sequence ID" value="NZ_PVTQ01000017.1"/>
</dbReference>
<dbReference type="SUPFAM" id="SSF53448">
    <property type="entry name" value="Nucleotide-diphospho-sugar transferases"/>
    <property type="match status" value="1"/>
</dbReference>
<evidence type="ECO:0000256" key="1">
    <source>
        <dbReference type="ARBA" id="ARBA00006739"/>
    </source>
</evidence>
<dbReference type="EMBL" id="PVTQ01000017">
    <property type="protein sequence ID" value="PRY85232.1"/>
    <property type="molecule type" value="Genomic_DNA"/>
</dbReference>
<feature type="domain" description="Glycosyltransferase 2-like" evidence="4">
    <location>
        <begin position="16"/>
        <end position="143"/>
    </location>
</feature>
<dbReference type="AlphaFoldDB" id="A0A2T0WEY0"/>
<gene>
    <name evidence="5" type="ORF">CLV74_11757</name>
</gene>
<keyword evidence="6" id="KW-1185">Reference proteome</keyword>
<dbReference type="CDD" id="cd00761">
    <property type="entry name" value="Glyco_tranf_GTA_type"/>
    <property type="match status" value="1"/>
</dbReference>
<proteinExistence type="inferred from homology"/>
<evidence type="ECO:0000259" key="4">
    <source>
        <dbReference type="Pfam" id="PF00535"/>
    </source>
</evidence>
<evidence type="ECO:0000256" key="3">
    <source>
        <dbReference type="ARBA" id="ARBA00022679"/>
    </source>
</evidence>
<organism evidence="5 6">
    <name type="scientific">Donghicola tyrosinivorans</name>
    <dbReference type="NCBI Taxonomy" id="1652492"/>
    <lineage>
        <taxon>Bacteria</taxon>
        <taxon>Pseudomonadati</taxon>
        <taxon>Pseudomonadota</taxon>
        <taxon>Alphaproteobacteria</taxon>
        <taxon>Rhodobacterales</taxon>
        <taxon>Roseobacteraceae</taxon>
        <taxon>Donghicola</taxon>
    </lineage>
</organism>
<dbReference type="Gene3D" id="3.90.550.10">
    <property type="entry name" value="Spore Coat Polysaccharide Biosynthesis Protein SpsA, Chain A"/>
    <property type="match status" value="1"/>
</dbReference>
<dbReference type="PANTHER" id="PTHR43685:SF5">
    <property type="entry name" value="GLYCOSYLTRANSFERASE EPSE-RELATED"/>
    <property type="match status" value="1"/>
</dbReference>
<dbReference type="InterPro" id="IPR029044">
    <property type="entry name" value="Nucleotide-diphossugar_trans"/>
</dbReference>
<comment type="similarity">
    <text evidence="1">Belongs to the glycosyltransferase 2 family.</text>
</comment>
<dbReference type="InterPro" id="IPR050834">
    <property type="entry name" value="Glycosyltransf_2"/>
</dbReference>
<evidence type="ECO:0000256" key="2">
    <source>
        <dbReference type="ARBA" id="ARBA00022676"/>
    </source>
</evidence>
<accession>A0A2T0WEY0</accession>
<keyword evidence="2" id="KW-0328">Glycosyltransferase</keyword>
<dbReference type="PANTHER" id="PTHR43685">
    <property type="entry name" value="GLYCOSYLTRANSFERASE"/>
    <property type="match status" value="1"/>
</dbReference>